<dbReference type="Gene3D" id="3.30.450.20">
    <property type="entry name" value="PAS domain"/>
    <property type="match status" value="1"/>
</dbReference>
<accession>A0A5A7S8H3</accession>
<sequence length="340" mass="36809">MAGGRWTVVETLGAQNTWSVLAIDGRPTEWKSIARSLPTSALPLVAVVHERGETVERRLPPSRQLKDGNCVRAIPIPGPDGVVHAVLIWVGDDFPTAAPPAVAGFSYSSTSRTLELSDDLYAQLDLPKVANRSRWTGPEAFRRVERFDSALELISMTIDPTPNDRWLGQLSLRAETGTRRLTLAFRNGDTPNDVAWRCLAIDVSETTPPDSVTVETAALAALSARNPSTYIALVDIAHTRLIRWVTDPVPGILWKGIADERESAHPDDVARVRATTRDALASGNTTARVTGLRLRRKGGGWTVVDATGSLLPHTGKAMLVLVEYTVVGSSDEPDPVPPHS</sequence>
<dbReference type="EMBL" id="VLNY01000009">
    <property type="protein sequence ID" value="KAA0021499.1"/>
    <property type="molecule type" value="Genomic_DNA"/>
</dbReference>
<dbReference type="Pfam" id="PF18007">
    <property type="entry name" value="Rv3651-like_N"/>
    <property type="match status" value="1"/>
</dbReference>
<dbReference type="InterPro" id="IPR048578">
    <property type="entry name" value="Rv3651-like_C"/>
</dbReference>
<dbReference type="Pfam" id="PF21043">
    <property type="entry name" value="Rv3651-like_C"/>
    <property type="match status" value="1"/>
</dbReference>
<evidence type="ECO:0000259" key="2">
    <source>
        <dbReference type="Pfam" id="PF21043"/>
    </source>
</evidence>
<dbReference type="InterPro" id="IPR041458">
    <property type="entry name" value="Rv3651-like_N"/>
</dbReference>
<dbReference type="Proteomes" id="UP000322244">
    <property type="component" value="Unassembled WGS sequence"/>
</dbReference>
<keyword evidence="4" id="KW-1185">Reference proteome</keyword>
<evidence type="ECO:0000259" key="1">
    <source>
        <dbReference type="Pfam" id="PF18007"/>
    </source>
</evidence>
<feature type="domain" description="Rv3651-like N-terminal" evidence="1">
    <location>
        <begin position="6"/>
        <end position="94"/>
    </location>
</feature>
<organism evidence="3 4">
    <name type="scientific">Antrihabitans cavernicola</name>
    <dbReference type="NCBI Taxonomy" id="2495913"/>
    <lineage>
        <taxon>Bacteria</taxon>
        <taxon>Bacillati</taxon>
        <taxon>Actinomycetota</taxon>
        <taxon>Actinomycetes</taxon>
        <taxon>Mycobacteriales</taxon>
        <taxon>Nocardiaceae</taxon>
        <taxon>Antrihabitans</taxon>
    </lineage>
</organism>
<proteinExistence type="predicted"/>
<dbReference type="OrthoDB" id="4513437at2"/>
<reference evidence="3 4" key="1">
    <citation type="submission" date="2019-07" db="EMBL/GenBank/DDBJ databases">
        <title>Rhodococcus cavernicolus sp. nov., isolated from a cave.</title>
        <authorList>
            <person name="Lee S.D."/>
        </authorList>
    </citation>
    <scope>NUCLEOTIDE SEQUENCE [LARGE SCALE GENOMIC DNA]</scope>
    <source>
        <strain evidence="3 4">C1-24</strain>
    </source>
</reference>
<name>A0A5A7S8H3_9NOCA</name>
<comment type="caution">
    <text evidence="3">The sequence shown here is derived from an EMBL/GenBank/DDBJ whole genome shotgun (WGS) entry which is preliminary data.</text>
</comment>
<protein>
    <submittedName>
        <fullName evidence="3">PAS domain-containing protein</fullName>
    </submittedName>
</protein>
<dbReference type="AlphaFoldDB" id="A0A5A7S8H3"/>
<feature type="domain" description="Rv3651-like C-terminal" evidence="2">
    <location>
        <begin position="225"/>
        <end position="307"/>
    </location>
</feature>
<gene>
    <name evidence="3" type="ORF">FOY51_18275</name>
</gene>
<evidence type="ECO:0000313" key="4">
    <source>
        <dbReference type="Proteomes" id="UP000322244"/>
    </source>
</evidence>
<evidence type="ECO:0000313" key="3">
    <source>
        <dbReference type="EMBL" id="KAA0021499.1"/>
    </source>
</evidence>
<dbReference type="RefSeq" id="WP_149431704.1">
    <property type="nucleotide sequence ID" value="NZ_VLNY01000009.1"/>
</dbReference>